<protein>
    <submittedName>
        <fullName evidence="2">ABC transporter permease</fullName>
    </submittedName>
</protein>
<keyword evidence="1" id="KW-0812">Transmembrane</keyword>
<feature type="transmembrane region" description="Helical" evidence="1">
    <location>
        <begin position="73"/>
        <end position="92"/>
    </location>
</feature>
<evidence type="ECO:0000256" key="1">
    <source>
        <dbReference type="SAM" id="Phobius"/>
    </source>
</evidence>
<dbReference type="KEGG" id="nmes:H9L09_01665"/>
<keyword evidence="1" id="KW-0472">Membrane</keyword>
<reference evidence="2 3" key="1">
    <citation type="submission" date="2020-08" db="EMBL/GenBank/DDBJ databases">
        <title>Genome sequence of Nocardioides mesophilus KACC 16243T.</title>
        <authorList>
            <person name="Hyun D.-W."/>
            <person name="Bae J.-W."/>
        </authorList>
    </citation>
    <scope>NUCLEOTIDE SEQUENCE [LARGE SCALE GENOMIC DNA]</scope>
    <source>
        <strain evidence="2 3">KACC 16243</strain>
    </source>
</reference>
<name>A0A7G9RC97_9ACTN</name>
<feature type="transmembrane region" description="Helical" evidence="1">
    <location>
        <begin position="234"/>
        <end position="254"/>
    </location>
</feature>
<sequence length="262" mass="27914">MTTNTDRQTLPRFNFETTPRIRFSRLVSVELQKAVDTRAGKWLVAAILALTAGIMVLYYAIGEDTDKTFVNFIGFAAGPQSFLLPVLGVLLMTSEWSQRTALVTFALAPSRTQVIGAKVVAAIILGIVAFAGAVIVATVATLAAGRQDGFADVTAPTLLLFLAVQLLGVLQGVAYGLILLNTPAAIVALFVLPTASTILFTGVRSLSDIAPWVDLQTAQSPLVNGDFDITGTQLAQIGVTALIWIVLPFLAGWLRVMRAEIK</sequence>
<dbReference type="AlphaFoldDB" id="A0A7G9RC97"/>
<feature type="transmembrane region" description="Helical" evidence="1">
    <location>
        <begin position="185"/>
        <end position="203"/>
    </location>
</feature>
<dbReference type="RefSeq" id="WP_187579064.1">
    <property type="nucleotide sequence ID" value="NZ_CP060713.1"/>
</dbReference>
<dbReference type="EMBL" id="CP060713">
    <property type="protein sequence ID" value="QNN53222.1"/>
    <property type="molecule type" value="Genomic_DNA"/>
</dbReference>
<feature type="transmembrane region" description="Helical" evidence="1">
    <location>
        <begin position="119"/>
        <end position="145"/>
    </location>
</feature>
<organism evidence="2 3">
    <name type="scientific">Nocardioides mesophilus</name>
    <dbReference type="NCBI Taxonomy" id="433659"/>
    <lineage>
        <taxon>Bacteria</taxon>
        <taxon>Bacillati</taxon>
        <taxon>Actinomycetota</taxon>
        <taxon>Actinomycetes</taxon>
        <taxon>Propionibacteriales</taxon>
        <taxon>Nocardioidaceae</taxon>
        <taxon>Nocardioides</taxon>
    </lineage>
</organism>
<keyword evidence="3" id="KW-1185">Reference proteome</keyword>
<gene>
    <name evidence="2" type="ORF">H9L09_01665</name>
</gene>
<keyword evidence="1" id="KW-1133">Transmembrane helix</keyword>
<dbReference type="Proteomes" id="UP000515947">
    <property type="component" value="Chromosome"/>
</dbReference>
<feature type="transmembrane region" description="Helical" evidence="1">
    <location>
        <begin position="42"/>
        <end position="61"/>
    </location>
</feature>
<evidence type="ECO:0000313" key="2">
    <source>
        <dbReference type="EMBL" id="QNN53222.1"/>
    </source>
</evidence>
<accession>A0A7G9RC97</accession>
<feature type="transmembrane region" description="Helical" evidence="1">
    <location>
        <begin position="157"/>
        <end position="178"/>
    </location>
</feature>
<evidence type="ECO:0000313" key="3">
    <source>
        <dbReference type="Proteomes" id="UP000515947"/>
    </source>
</evidence>
<proteinExistence type="predicted"/>